<comment type="function">
    <text evidence="5">An accessory protein needed during the final step in the assembly of 30S ribosomal subunit, possibly for assembly of the head region. Essential for efficient processing of 16S rRNA. May be needed both before and after RbfA during the maturation of 16S rRNA. It has affinity for free ribosomal 30S subunits but not for 70S ribosomes.</text>
</comment>
<gene>
    <name evidence="5 8" type="primary">rimM</name>
    <name evidence="8" type="ORF">DCE01_08060</name>
</gene>
<keyword evidence="4 5" id="KW-0143">Chaperone</keyword>
<comment type="caution">
    <text evidence="8">The sequence shown here is derived from an EMBL/GenBank/DDBJ whole genome shotgun (WGS) entry which is preliminary data.</text>
</comment>
<dbReference type="Gene3D" id="2.40.30.60">
    <property type="entry name" value="RimM"/>
    <property type="match status" value="1"/>
</dbReference>
<dbReference type="Pfam" id="PF24986">
    <property type="entry name" value="PRC_RimM"/>
    <property type="match status" value="1"/>
</dbReference>
<dbReference type="NCBIfam" id="TIGR02273">
    <property type="entry name" value="16S_RimM"/>
    <property type="match status" value="1"/>
</dbReference>
<dbReference type="GO" id="GO:0006364">
    <property type="term" value="P:rRNA processing"/>
    <property type="evidence" value="ECO:0007669"/>
    <property type="project" value="UniProtKB-UniRule"/>
</dbReference>
<evidence type="ECO:0000256" key="1">
    <source>
        <dbReference type="ARBA" id="ARBA00022490"/>
    </source>
</evidence>
<feature type="domain" description="RimM N-terminal" evidence="6">
    <location>
        <begin position="11"/>
        <end position="89"/>
    </location>
</feature>
<dbReference type="GO" id="GO:0005737">
    <property type="term" value="C:cytoplasm"/>
    <property type="evidence" value="ECO:0007669"/>
    <property type="project" value="UniProtKB-SubCell"/>
</dbReference>
<evidence type="ECO:0000256" key="3">
    <source>
        <dbReference type="ARBA" id="ARBA00022552"/>
    </source>
</evidence>
<dbReference type="PANTHER" id="PTHR33692">
    <property type="entry name" value="RIBOSOME MATURATION FACTOR RIMM"/>
    <property type="match status" value="1"/>
</dbReference>
<feature type="domain" description="Ribosome maturation factor RimM PRC barrel" evidence="7">
    <location>
        <begin position="104"/>
        <end position="170"/>
    </location>
</feature>
<dbReference type="GO" id="GO:0043022">
    <property type="term" value="F:ribosome binding"/>
    <property type="evidence" value="ECO:0007669"/>
    <property type="project" value="InterPro"/>
</dbReference>
<sequence>MRNHRIVKVPVAKILSTHGLKGEVKVSPLVSSFELLFQTKKFYLSPNSSEELVVESVKKGPGFNVLIFKFKDVDYETAKSLVNQKLYLSLEELPEPLEDEFYYHQIEGFCIKDPFGKIWGKVKEVMPMGEYDLLLIKTPEGFEFYVPMVEEYVVEMDFSSRTIIVQNLEGLIEVQKP</sequence>
<comment type="subcellular location">
    <subcellularLocation>
        <location evidence="5">Cytoplasm</location>
    </subcellularLocation>
</comment>
<dbReference type="GO" id="GO:0042274">
    <property type="term" value="P:ribosomal small subunit biogenesis"/>
    <property type="evidence" value="ECO:0007669"/>
    <property type="project" value="UniProtKB-UniRule"/>
</dbReference>
<dbReference type="InterPro" id="IPR036976">
    <property type="entry name" value="RimM_N_sf"/>
</dbReference>
<dbReference type="InterPro" id="IPR011033">
    <property type="entry name" value="PRC_barrel-like_sf"/>
</dbReference>
<dbReference type="InterPro" id="IPR056792">
    <property type="entry name" value="PRC_RimM"/>
</dbReference>
<organism evidence="8 9">
    <name type="scientific">Thermodesulfobacterium commune</name>
    <dbReference type="NCBI Taxonomy" id="1741"/>
    <lineage>
        <taxon>Bacteria</taxon>
        <taxon>Pseudomonadati</taxon>
        <taxon>Thermodesulfobacteriota</taxon>
        <taxon>Thermodesulfobacteria</taxon>
        <taxon>Thermodesulfobacteriales</taxon>
        <taxon>Thermodesulfobacteriaceae</taxon>
        <taxon>Thermodesulfobacterium</taxon>
    </lineage>
</organism>
<dbReference type="InterPro" id="IPR011961">
    <property type="entry name" value="RimM"/>
</dbReference>
<dbReference type="Proteomes" id="UP000257240">
    <property type="component" value="Unassembled WGS sequence"/>
</dbReference>
<evidence type="ECO:0000256" key="2">
    <source>
        <dbReference type="ARBA" id="ARBA00022517"/>
    </source>
</evidence>
<reference evidence="8 9" key="1">
    <citation type="journal article" date="2018" name="Nat. Biotechnol.">
        <title>A standardized bacterial taxonomy based on genome phylogeny substantially revises the tree of life.</title>
        <authorList>
            <person name="Parks D.H."/>
            <person name="Chuvochina M."/>
            <person name="Waite D.W."/>
            <person name="Rinke C."/>
            <person name="Skarshewski A."/>
            <person name="Chaumeil P.A."/>
            <person name="Hugenholtz P."/>
        </authorList>
    </citation>
    <scope>NUCLEOTIDE SEQUENCE [LARGE SCALE GENOMIC DNA]</scope>
    <source>
        <strain evidence="8">UBA12529</strain>
    </source>
</reference>
<keyword evidence="2 5" id="KW-0690">Ribosome biogenesis</keyword>
<dbReference type="Gene3D" id="2.30.30.240">
    <property type="entry name" value="PRC-barrel domain"/>
    <property type="match status" value="1"/>
</dbReference>
<comment type="domain">
    <text evidence="5">The PRC barrel domain binds ribosomal protein uS19.</text>
</comment>
<proteinExistence type="inferred from homology"/>
<dbReference type="SUPFAM" id="SSF50447">
    <property type="entry name" value="Translation proteins"/>
    <property type="match status" value="1"/>
</dbReference>
<dbReference type="HAMAP" id="MF_00014">
    <property type="entry name" value="Ribosome_mat_RimM"/>
    <property type="match status" value="1"/>
</dbReference>
<dbReference type="PANTHER" id="PTHR33692:SF1">
    <property type="entry name" value="RIBOSOME MATURATION FACTOR RIMM"/>
    <property type="match status" value="1"/>
</dbReference>
<evidence type="ECO:0000259" key="7">
    <source>
        <dbReference type="Pfam" id="PF24986"/>
    </source>
</evidence>
<evidence type="ECO:0000259" key="6">
    <source>
        <dbReference type="Pfam" id="PF01782"/>
    </source>
</evidence>
<protein>
    <recommendedName>
        <fullName evidence="5">Ribosome maturation factor RimM</fullName>
    </recommendedName>
</protein>
<keyword evidence="3 5" id="KW-0698">rRNA processing</keyword>
<comment type="subunit">
    <text evidence="5">Binds ribosomal protein uS19.</text>
</comment>
<name>A0A3B8N8I0_9BACT</name>
<evidence type="ECO:0000313" key="9">
    <source>
        <dbReference type="Proteomes" id="UP000257240"/>
    </source>
</evidence>
<keyword evidence="1 5" id="KW-0963">Cytoplasm</keyword>
<dbReference type="InterPro" id="IPR002676">
    <property type="entry name" value="RimM_N"/>
</dbReference>
<dbReference type="InterPro" id="IPR009000">
    <property type="entry name" value="Transl_B-barrel_sf"/>
</dbReference>
<evidence type="ECO:0000256" key="5">
    <source>
        <dbReference type="HAMAP-Rule" id="MF_00014"/>
    </source>
</evidence>
<evidence type="ECO:0000256" key="4">
    <source>
        <dbReference type="ARBA" id="ARBA00023186"/>
    </source>
</evidence>
<dbReference type="AlphaFoldDB" id="A0A3B8N8I0"/>
<dbReference type="EMBL" id="DLVE01000101">
    <property type="protein sequence ID" value="HAA84717.1"/>
    <property type="molecule type" value="Genomic_DNA"/>
</dbReference>
<evidence type="ECO:0000313" key="8">
    <source>
        <dbReference type="EMBL" id="HAA84717.1"/>
    </source>
</evidence>
<dbReference type="SUPFAM" id="SSF50346">
    <property type="entry name" value="PRC-barrel domain"/>
    <property type="match status" value="1"/>
</dbReference>
<dbReference type="Pfam" id="PF01782">
    <property type="entry name" value="RimM"/>
    <property type="match status" value="1"/>
</dbReference>
<comment type="similarity">
    <text evidence="5">Belongs to the RimM family.</text>
</comment>
<accession>A0A3B8N8I0</accession>
<dbReference type="GO" id="GO:0005840">
    <property type="term" value="C:ribosome"/>
    <property type="evidence" value="ECO:0007669"/>
    <property type="project" value="InterPro"/>
</dbReference>